<evidence type="ECO:0000313" key="2">
    <source>
        <dbReference type="Proteomes" id="UP000240971"/>
    </source>
</evidence>
<keyword evidence="2" id="KW-1185">Reference proteome</keyword>
<evidence type="ECO:0008006" key="3">
    <source>
        <dbReference type="Google" id="ProtNLM"/>
    </source>
</evidence>
<comment type="caution">
    <text evidence="1">The sequence shown here is derived from an EMBL/GenBank/DDBJ whole genome shotgun (WGS) entry which is preliminary data.</text>
</comment>
<dbReference type="AlphaFoldDB" id="A0A2P8HB46"/>
<dbReference type="OrthoDB" id="5109343at2"/>
<dbReference type="EMBL" id="PYAW01000008">
    <property type="protein sequence ID" value="PSL43440.1"/>
    <property type="molecule type" value="Genomic_DNA"/>
</dbReference>
<dbReference type="RefSeq" id="WP_106531042.1">
    <property type="nucleotide sequence ID" value="NZ_PYAW01000008.1"/>
</dbReference>
<dbReference type="SUPFAM" id="SSF55729">
    <property type="entry name" value="Acyl-CoA N-acyltransferases (Nat)"/>
    <property type="match status" value="1"/>
</dbReference>
<reference evidence="1 2" key="1">
    <citation type="submission" date="2018-03" db="EMBL/GenBank/DDBJ databases">
        <title>Genomic Encyclopedia of Archaeal and Bacterial Type Strains, Phase II (KMG-II): from individual species to whole genera.</title>
        <authorList>
            <person name="Goeker M."/>
        </authorList>
    </citation>
    <scope>NUCLEOTIDE SEQUENCE [LARGE SCALE GENOMIC DNA]</scope>
    <source>
        <strain evidence="1 2">DSM 24859</strain>
    </source>
</reference>
<organism evidence="1 2">
    <name type="scientific">Chitinophaga niastensis</name>
    <dbReference type="NCBI Taxonomy" id="536980"/>
    <lineage>
        <taxon>Bacteria</taxon>
        <taxon>Pseudomonadati</taxon>
        <taxon>Bacteroidota</taxon>
        <taxon>Chitinophagia</taxon>
        <taxon>Chitinophagales</taxon>
        <taxon>Chitinophagaceae</taxon>
        <taxon>Chitinophaga</taxon>
    </lineage>
</organism>
<gene>
    <name evidence="1" type="ORF">CLV51_108130</name>
</gene>
<sequence length="185" mass="21195">MSNSNPTILQLAEIDELLALQRSNLVQHIDVFTAASQGFLTFEYSEPVLLRMMQDMPQPISRVDDEMIGYALAITREACQDIELMHPLAELTQTLEINGTKMSALKYYFMGQICVKDGHRGKGVFDMLYEHHRALFSGEYDCLVTEIAAANLRSQAAHDRVGFEVIHVYTDHNDKEWQVVAWDWR</sequence>
<dbReference type="Proteomes" id="UP000240971">
    <property type="component" value="Unassembled WGS sequence"/>
</dbReference>
<dbReference type="InterPro" id="IPR016181">
    <property type="entry name" value="Acyl_CoA_acyltransferase"/>
</dbReference>
<dbReference type="Gene3D" id="3.40.630.30">
    <property type="match status" value="1"/>
</dbReference>
<accession>A0A2P8HB46</accession>
<protein>
    <recommendedName>
        <fullName evidence="3">Acetyltransferase (GNAT) family protein</fullName>
    </recommendedName>
</protein>
<proteinExistence type="predicted"/>
<name>A0A2P8HB46_CHINA</name>
<evidence type="ECO:0000313" key="1">
    <source>
        <dbReference type="EMBL" id="PSL43440.1"/>
    </source>
</evidence>